<dbReference type="GO" id="GO:0000447">
    <property type="term" value="P:endonucleolytic cleavage in ITS1 to separate SSU-rRNA from 5.8S rRNA and LSU-rRNA from tricistronic rRNA transcript (SSU-rRNA, 5.8S rRNA, LSU-rRNA)"/>
    <property type="evidence" value="ECO:0007669"/>
    <property type="project" value="TreeGrafter"/>
</dbReference>
<proteinExistence type="predicted"/>
<sequence length="118" mass="13944">MEHNKRQEERKRKGLAADSDTSFKSDDDDDMEEDINLPGKNDLMFLETLDRVKKNDPEILRSDTKIYSSDEEEDKGNDDERAKRRAVKKERPLYLKDVNARHLIEEGPEFEDEPLKYD</sequence>
<accession>A0A8J5HE61</accession>
<evidence type="ECO:0000256" key="1">
    <source>
        <dbReference type="SAM" id="MobiDB-lite"/>
    </source>
</evidence>
<name>A0A8J5HE61_ZINOF</name>
<evidence type="ECO:0000313" key="2">
    <source>
        <dbReference type="EMBL" id="KAG6515904.1"/>
    </source>
</evidence>
<organism evidence="2 3">
    <name type="scientific">Zingiber officinale</name>
    <name type="common">Ginger</name>
    <name type="synonym">Amomum zingiber</name>
    <dbReference type="NCBI Taxonomy" id="94328"/>
    <lineage>
        <taxon>Eukaryota</taxon>
        <taxon>Viridiplantae</taxon>
        <taxon>Streptophyta</taxon>
        <taxon>Embryophyta</taxon>
        <taxon>Tracheophyta</taxon>
        <taxon>Spermatophyta</taxon>
        <taxon>Magnoliopsida</taxon>
        <taxon>Liliopsida</taxon>
        <taxon>Zingiberales</taxon>
        <taxon>Zingiberaceae</taxon>
        <taxon>Zingiber</taxon>
    </lineage>
</organism>
<protein>
    <submittedName>
        <fullName evidence="2">Uncharacterized protein</fullName>
    </submittedName>
</protein>
<feature type="region of interest" description="Disordered" evidence="1">
    <location>
        <begin position="1"/>
        <end position="37"/>
    </location>
</feature>
<feature type="compositionally biased region" description="Acidic residues" evidence="1">
    <location>
        <begin position="26"/>
        <end position="35"/>
    </location>
</feature>
<feature type="compositionally biased region" description="Basic and acidic residues" evidence="1">
    <location>
        <begin position="1"/>
        <end position="11"/>
    </location>
</feature>
<dbReference type="PANTHER" id="PTHR14490">
    <property type="entry name" value="ZINC FINGER, ZZ TYPE"/>
    <property type="match status" value="1"/>
</dbReference>
<dbReference type="GO" id="GO:0005730">
    <property type="term" value="C:nucleolus"/>
    <property type="evidence" value="ECO:0007669"/>
    <property type="project" value="TreeGrafter"/>
</dbReference>
<dbReference type="EMBL" id="JACMSC010000007">
    <property type="protein sequence ID" value="KAG6515904.1"/>
    <property type="molecule type" value="Genomic_DNA"/>
</dbReference>
<dbReference type="GO" id="GO:0030686">
    <property type="term" value="C:90S preribosome"/>
    <property type="evidence" value="ECO:0007669"/>
    <property type="project" value="TreeGrafter"/>
</dbReference>
<dbReference type="AlphaFoldDB" id="A0A8J5HE61"/>
<reference evidence="2 3" key="1">
    <citation type="submission" date="2020-08" db="EMBL/GenBank/DDBJ databases">
        <title>Plant Genome Project.</title>
        <authorList>
            <person name="Zhang R.-G."/>
        </authorList>
    </citation>
    <scope>NUCLEOTIDE SEQUENCE [LARGE SCALE GENOMIC DNA]</scope>
    <source>
        <tissue evidence="2">Rhizome</tissue>
    </source>
</reference>
<comment type="caution">
    <text evidence="2">The sequence shown here is derived from an EMBL/GenBank/DDBJ whole genome shotgun (WGS) entry which is preliminary data.</text>
</comment>
<keyword evidence="3" id="KW-1185">Reference proteome</keyword>
<dbReference type="PANTHER" id="PTHR14490:SF5">
    <property type="entry name" value="PROTEIN KRI1 HOMOLOG"/>
    <property type="match status" value="1"/>
</dbReference>
<evidence type="ECO:0000313" key="3">
    <source>
        <dbReference type="Proteomes" id="UP000734854"/>
    </source>
</evidence>
<dbReference type="InterPro" id="IPR018034">
    <property type="entry name" value="Kri1"/>
</dbReference>
<feature type="region of interest" description="Disordered" evidence="1">
    <location>
        <begin position="62"/>
        <end position="87"/>
    </location>
</feature>
<dbReference type="Proteomes" id="UP000734854">
    <property type="component" value="Unassembled WGS sequence"/>
</dbReference>
<gene>
    <name evidence="2" type="ORF">ZIOFF_026340</name>
</gene>